<evidence type="ECO:0000256" key="1">
    <source>
        <dbReference type="SAM" id="Phobius"/>
    </source>
</evidence>
<dbReference type="Pfam" id="PF11167">
    <property type="entry name" value="DUF2953"/>
    <property type="match status" value="1"/>
</dbReference>
<keyword evidence="3" id="KW-1185">Reference proteome</keyword>
<reference evidence="3" key="1">
    <citation type="submission" date="2021-07" db="EMBL/GenBank/DDBJ databases">
        <title>Complete genome sequencing of a Clostridium isolate.</title>
        <authorList>
            <person name="Ueki A."/>
            <person name="Tonouchi A."/>
        </authorList>
    </citation>
    <scope>NUCLEOTIDE SEQUENCE [LARGE SCALE GENOMIC DNA]</scope>
    <source>
        <strain evidence="3">C5S11</strain>
    </source>
</reference>
<keyword evidence="1" id="KW-1133">Transmembrane helix</keyword>
<accession>A0ABN6IX51</accession>
<keyword evidence="1" id="KW-0812">Transmembrane</keyword>
<name>A0ABN6IX51_9CLOT</name>
<keyword evidence="1" id="KW-0472">Membrane</keyword>
<gene>
    <name evidence="2" type="ORF">psyc5s11_13530</name>
</gene>
<sequence>MTVLLIVFKILLILLCILLSVLILVLFIPFDYFLNGKINDGAEGKAEIRWLFGLIRIIIYKSEDKPEMKIIICGLNIYNKKFIKENNVKKNKNKKNESNSKRDIGMNLMIELFRYFKDILNIVKPKYFKISGVYGFEDPSLTGMLLGVISIIKGAVPSAQIYVNPDFEKENINIEAEIYGDIKVCVIGYRTLKLIIKKDVRQKLFKKSKAAETF</sequence>
<protein>
    <submittedName>
        <fullName evidence="2">Membrane protein</fullName>
    </submittedName>
</protein>
<dbReference type="InterPro" id="IPR021338">
    <property type="entry name" value="DUF2953"/>
</dbReference>
<organism evidence="2 3">
    <name type="scientific">Clostridium gelidum</name>
    <dbReference type="NCBI Taxonomy" id="704125"/>
    <lineage>
        <taxon>Bacteria</taxon>
        <taxon>Bacillati</taxon>
        <taxon>Bacillota</taxon>
        <taxon>Clostridia</taxon>
        <taxon>Eubacteriales</taxon>
        <taxon>Clostridiaceae</taxon>
        <taxon>Clostridium</taxon>
    </lineage>
</organism>
<evidence type="ECO:0000313" key="2">
    <source>
        <dbReference type="EMBL" id="BCZ45286.1"/>
    </source>
</evidence>
<dbReference type="Proteomes" id="UP000824633">
    <property type="component" value="Chromosome"/>
</dbReference>
<evidence type="ECO:0000313" key="3">
    <source>
        <dbReference type="Proteomes" id="UP000824633"/>
    </source>
</evidence>
<dbReference type="EMBL" id="AP024849">
    <property type="protein sequence ID" value="BCZ45286.1"/>
    <property type="molecule type" value="Genomic_DNA"/>
</dbReference>
<proteinExistence type="predicted"/>
<feature type="transmembrane region" description="Helical" evidence="1">
    <location>
        <begin position="6"/>
        <end position="28"/>
    </location>
</feature>
<dbReference type="RefSeq" id="WP_224036895.1">
    <property type="nucleotide sequence ID" value="NZ_AP024849.1"/>
</dbReference>